<organism evidence="1 2">
    <name type="scientific">Ignelater luminosus</name>
    <name type="common">Cucubano</name>
    <name type="synonym">Pyrophorus luminosus</name>
    <dbReference type="NCBI Taxonomy" id="2038154"/>
    <lineage>
        <taxon>Eukaryota</taxon>
        <taxon>Metazoa</taxon>
        <taxon>Ecdysozoa</taxon>
        <taxon>Arthropoda</taxon>
        <taxon>Hexapoda</taxon>
        <taxon>Insecta</taxon>
        <taxon>Pterygota</taxon>
        <taxon>Neoptera</taxon>
        <taxon>Endopterygota</taxon>
        <taxon>Coleoptera</taxon>
        <taxon>Polyphaga</taxon>
        <taxon>Elateriformia</taxon>
        <taxon>Elateroidea</taxon>
        <taxon>Elateridae</taxon>
        <taxon>Agrypninae</taxon>
        <taxon>Pyrophorini</taxon>
        <taxon>Ignelater</taxon>
    </lineage>
</organism>
<evidence type="ECO:0000313" key="2">
    <source>
        <dbReference type="Proteomes" id="UP000801492"/>
    </source>
</evidence>
<sequence>MKTSKRTDSRLIDAVCYLGLQELAFTGHDESVDSHIRGNYVELLYLLAQQDERLNNHLQTSTVFFSNKKEITDTSYVAIIMDETTDIFNKSQLLTVGEVQERFLRFDNVSDDRTAPRLAKHVLHCIDEFSFGEDFSAQTYDGAAAIMAGEHNGLQKLIKGKLFLFIIMPTN</sequence>
<gene>
    <name evidence="1" type="ORF">ILUMI_16220</name>
</gene>
<name>A0A8K0CSP3_IGNLU</name>
<dbReference type="Proteomes" id="UP000801492">
    <property type="component" value="Unassembled WGS sequence"/>
</dbReference>
<dbReference type="PANTHER" id="PTHR45749:SF28">
    <property type="entry name" value="ZINC FINGER MYM-TYPE PROTEIN 1-LIKE-RELATED"/>
    <property type="match status" value="1"/>
</dbReference>
<dbReference type="OrthoDB" id="8196265at2759"/>
<dbReference type="AlphaFoldDB" id="A0A8K0CSP3"/>
<evidence type="ECO:0008006" key="3">
    <source>
        <dbReference type="Google" id="ProtNLM"/>
    </source>
</evidence>
<reference evidence="1" key="1">
    <citation type="submission" date="2019-08" db="EMBL/GenBank/DDBJ databases">
        <title>The genome of the North American firefly Photinus pyralis.</title>
        <authorList>
            <consortium name="Photinus pyralis genome working group"/>
            <person name="Fallon T.R."/>
            <person name="Sander Lower S.E."/>
            <person name="Weng J.-K."/>
        </authorList>
    </citation>
    <scope>NUCLEOTIDE SEQUENCE</scope>
    <source>
        <strain evidence="1">TRF0915ILg1</strain>
        <tissue evidence="1">Whole body</tissue>
    </source>
</reference>
<dbReference type="EMBL" id="VTPC01060155">
    <property type="protein sequence ID" value="KAF2889953.1"/>
    <property type="molecule type" value="Genomic_DNA"/>
</dbReference>
<dbReference type="PANTHER" id="PTHR45749">
    <property type="match status" value="1"/>
</dbReference>
<evidence type="ECO:0000313" key="1">
    <source>
        <dbReference type="EMBL" id="KAF2889953.1"/>
    </source>
</evidence>
<comment type="caution">
    <text evidence="1">The sequence shown here is derived from an EMBL/GenBank/DDBJ whole genome shotgun (WGS) entry which is preliminary data.</text>
</comment>
<keyword evidence="2" id="KW-1185">Reference proteome</keyword>
<proteinExistence type="predicted"/>
<protein>
    <recommendedName>
        <fullName evidence="3">DUF4371 domain-containing protein</fullName>
    </recommendedName>
</protein>
<accession>A0A8K0CSP3</accession>